<protein>
    <submittedName>
        <fullName evidence="1">Uncharacterized protein</fullName>
    </submittedName>
</protein>
<geneLocation type="plasmid" evidence="1">
    <name>pA1705-qnrS</name>
</geneLocation>
<keyword evidence="1" id="KW-0614">Plasmid</keyword>
<proteinExistence type="predicted"/>
<sequence>MSALTKIAPMFQIEDCCYVVLEKDGEEVRRLFRVDSTTLLPRVIPGTYS</sequence>
<dbReference type="EMBL" id="MG764551">
    <property type="protein sequence ID" value="AWF77107.1"/>
    <property type="molecule type" value="Genomic_DNA"/>
</dbReference>
<evidence type="ECO:0000313" key="1">
    <source>
        <dbReference type="EMBL" id="AWF77107.1"/>
    </source>
</evidence>
<organism evidence="1">
    <name type="scientific">Klebsiella pneumoniae</name>
    <dbReference type="NCBI Taxonomy" id="573"/>
    <lineage>
        <taxon>Bacteria</taxon>
        <taxon>Pseudomonadati</taxon>
        <taxon>Pseudomonadota</taxon>
        <taxon>Gammaproteobacteria</taxon>
        <taxon>Enterobacterales</taxon>
        <taxon>Enterobacteriaceae</taxon>
        <taxon>Klebsiella/Raoultella group</taxon>
        <taxon>Klebsiella</taxon>
        <taxon>Klebsiella pneumoniae complex</taxon>
    </lineage>
</organism>
<dbReference type="AlphaFoldDB" id="A0A2S1JFF1"/>
<name>A0A2S1JFF1_KLEPN</name>
<reference evidence="1" key="1">
    <citation type="submission" date="2018-01" db="EMBL/GenBank/DDBJ databases">
        <title>Complete sequence of pA1705-qnrS.</title>
        <authorList>
            <person name="Feng J."/>
            <person name="Zeng L."/>
            <person name="Jiang X."/>
            <person name="Zhan Z."/>
            <person name="Luo W."/>
            <person name="Zhao Y."/>
            <person name="Tong Y."/>
            <person name="Zhou D."/>
        </authorList>
    </citation>
    <scope>NUCLEOTIDE SEQUENCE</scope>
    <source>
        <strain evidence="1">A1705</strain>
        <plasmid evidence="1">pA1705-qnrS</plasmid>
    </source>
</reference>
<accession>A0A2S1JFF1</accession>